<comment type="subcellular location">
    <subcellularLocation>
        <location evidence="1">Membrane</location>
        <topology evidence="1">Multi-pass membrane protein</topology>
    </subcellularLocation>
</comment>
<keyword evidence="11" id="KW-0275">Fatty acid biosynthesis</keyword>
<dbReference type="GO" id="GO:0006633">
    <property type="term" value="P:fatty acid biosynthetic process"/>
    <property type="evidence" value="ECO:0007669"/>
    <property type="project" value="UniProtKB-KW"/>
</dbReference>
<evidence type="ECO:0000256" key="6">
    <source>
        <dbReference type="ARBA" id="ARBA00022989"/>
    </source>
</evidence>
<keyword evidence="7" id="KW-0560">Oxidoreductase</keyword>
<dbReference type="InterPro" id="IPR005804">
    <property type="entry name" value="FA_desaturase_dom"/>
</dbReference>
<keyword evidence="8" id="KW-0408">Iron</keyword>
<dbReference type="Proteomes" id="UP000282106">
    <property type="component" value="Unassembled WGS sequence"/>
</dbReference>
<keyword evidence="12" id="KW-0175">Coiled coil</keyword>
<feature type="coiled-coil region" evidence="12">
    <location>
        <begin position="364"/>
        <end position="395"/>
    </location>
</feature>
<protein>
    <submittedName>
        <fullName evidence="15">Acyl-CoA desaturase</fullName>
    </submittedName>
</protein>
<name>A0A3N0VK86_9GAMM</name>
<dbReference type="RefSeq" id="WP_123210036.1">
    <property type="nucleotide sequence ID" value="NZ_RJVO01000001.1"/>
</dbReference>
<dbReference type="PANTHER" id="PTHR11351:SF31">
    <property type="entry name" value="DESATURASE 1, ISOFORM A-RELATED"/>
    <property type="match status" value="1"/>
</dbReference>
<keyword evidence="10 13" id="KW-0472">Membrane</keyword>
<evidence type="ECO:0000313" key="15">
    <source>
        <dbReference type="EMBL" id="ROH93183.1"/>
    </source>
</evidence>
<organism evidence="15 16">
    <name type="scientific">Stagnimonas aquatica</name>
    <dbReference type="NCBI Taxonomy" id="2689987"/>
    <lineage>
        <taxon>Bacteria</taxon>
        <taxon>Pseudomonadati</taxon>
        <taxon>Pseudomonadota</taxon>
        <taxon>Gammaproteobacteria</taxon>
        <taxon>Nevskiales</taxon>
        <taxon>Nevskiaceae</taxon>
        <taxon>Stagnimonas</taxon>
    </lineage>
</organism>
<dbReference type="InParanoid" id="A0A3N0VK86"/>
<evidence type="ECO:0000313" key="16">
    <source>
        <dbReference type="Proteomes" id="UP000282106"/>
    </source>
</evidence>
<evidence type="ECO:0000256" key="11">
    <source>
        <dbReference type="ARBA" id="ARBA00023160"/>
    </source>
</evidence>
<dbReference type="CDD" id="cd03505">
    <property type="entry name" value="Delta9-FADS-like"/>
    <property type="match status" value="1"/>
</dbReference>
<evidence type="ECO:0000256" key="12">
    <source>
        <dbReference type="SAM" id="Coils"/>
    </source>
</evidence>
<keyword evidence="6 13" id="KW-1133">Transmembrane helix</keyword>
<evidence type="ECO:0000256" key="1">
    <source>
        <dbReference type="ARBA" id="ARBA00004141"/>
    </source>
</evidence>
<keyword evidence="5" id="KW-0276">Fatty acid metabolism</keyword>
<feature type="domain" description="Fatty acid desaturase" evidence="14">
    <location>
        <begin position="42"/>
        <end position="265"/>
    </location>
</feature>
<dbReference type="InterPro" id="IPR015876">
    <property type="entry name" value="Acyl-CoA_DS"/>
</dbReference>
<evidence type="ECO:0000256" key="5">
    <source>
        <dbReference type="ARBA" id="ARBA00022832"/>
    </source>
</evidence>
<comment type="similarity">
    <text evidence="2">Belongs to the fatty acid desaturase type 2 family.</text>
</comment>
<keyword evidence="16" id="KW-1185">Reference proteome</keyword>
<feature type="transmembrane region" description="Helical" evidence="13">
    <location>
        <begin position="160"/>
        <end position="179"/>
    </location>
</feature>
<dbReference type="PANTHER" id="PTHR11351">
    <property type="entry name" value="ACYL-COA DESATURASE"/>
    <property type="match status" value="1"/>
</dbReference>
<evidence type="ECO:0000256" key="7">
    <source>
        <dbReference type="ARBA" id="ARBA00023002"/>
    </source>
</evidence>
<reference evidence="15 16" key="1">
    <citation type="submission" date="2018-10" db="EMBL/GenBank/DDBJ databases">
        <authorList>
            <person name="Chen W.-M."/>
        </authorList>
    </citation>
    <scope>NUCLEOTIDE SEQUENCE [LARGE SCALE GENOMIC DNA]</scope>
    <source>
        <strain evidence="15 16">THS-13</strain>
    </source>
</reference>
<dbReference type="EMBL" id="RJVO01000001">
    <property type="protein sequence ID" value="ROH93183.1"/>
    <property type="molecule type" value="Genomic_DNA"/>
</dbReference>
<evidence type="ECO:0000256" key="3">
    <source>
        <dbReference type="ARBA" id="ARBA00022516"/>
    </source>
</evidence>
<evidence type="ECO:0000256" key="8">
    <source>
        <dbReference type="ARBA" id="ARBA00023004"/>
    </source>
</evidence>
<feature type="transmembrane region" description="Helical" evidence="13">
    <location>
        <begin position="42"/>
        <end position="63"/>
    </location>
</feature>
<evidence type="ECO:0000259" key="14">
    <source>
        <dbReference type="Pfam" id="PF00487"/>
    </source>
</evidence>
<dbReference type="GO" id="GO:0016020">
    <property type="term" value="C:membrane"/>
    <property type="evidence" value="ECO:0007669"/>
    <property type="project" value="UniProtKB-SubCell"/>
</dbReference>
<keyword evidence="9" id="KW-0443">Lipid metabolism</keyword>
<dbReference type="AlphaFoldDB" id="A0A3N0VK86"/>
<keyword evidence="3" id="KW-0444">Lipid biosynthesis</keyword>
<evidence type="ECO:0000256" key="9">
    <source>
        <dbReference type="ARBA" id="ARBA00023098"/>
    </source>
</evidence>
<gene>
    <name evidence="15" type="ORF">ED208_01230</name>
</gene>
<accession>A0A3N0VK86</accession>
<dbReference type="Pfam" id="PF00487">
    <property type="entry name" value="FA_desaturase"/>
    <property type="match status" value="1"/>
</dbReference>
<dbReference type="GO" id="GO:0016717">
    <property type="term" value="F:oxidoreductase activity, acting on paired donors, with oxidation of a pair of donors resulting in the reduction of molecular oxygen to two molecules of water"/>
    <property type="evidence" value="ECO:0007669"/>
    <property type="project" value="InterPro"/>
</dbReference>
<proteinExistence type="inferred from homology"/>
<evidence type="ECO:0000256" key="13">
    <source>
        <dbReference type="SAM" id="Phobius"/>
    </source>
</evidence>
<dbReference type="PRINTS" id="PR00075">
    <property type="entry name" value="FACDDSATRASE"/>
</dbReference>
<evidence type="ECO:0000256" key="4">
    <source>
        <dbReference type="ARBA" id="ARBA00022692"/>
    </source>
</evidence>
<sequence>MSSSSPAEQAPINWVTTLMFVFTTLPLFTVLPWYLWTHDVSGWAWFWGVALLYANGIGITAGYHRLWAHRSYKAHPLLKLVYALFGGMAIQNSILVWASMHRIHHQHVDHVDKDPYSAKRGLWYSHIGWMLRDYPSAELDFENARDLKADKIVMWQHRHYLALILVMNIGIPVLLGLAYGDLWGFVLIAGFLRLVVNHHVTFFINSLAHFWGRQPYTTRNTARDNDVLAFLTYGEGYHNYHHLFQYDYRNGIRWWHYDPTKWLIAACSWVGLTTELKRVPDFKIQRAMLQAQFERAREKLAQKANANTGRVAELQHLLEQEWQHFSQTVAEWSRLQGEKLEAAKQQFSERVHERMHEAQNQWEHSEMRQKLLAMEQALEEALEMQRQRVKLLRVQMAYA</sequence>
<evidence type="ECO:0000256" key="10">
    <source>
        <dbReference type="ARBA" id="ARBA00023136"/>
    </source>
</evidence>
<evidence type="ECO:0000256" key="2">
    <source>
        <dbReference type="ARBA" id="ARBA00008749"/>
    </source>
</evidence>
<comment type="caution">
    <text evidence="15">The sequence shown here is derived from an EMBL/GenBank/DDBJ whole genome shotgun (WGS) entry which is preliminary data.</text>
</comment>
<feature type="transmembrane region" description="Helical" evidence="13">
    <location>
        <begin position="12"/>
        <end position="36"/>
    </location>
</feature>
<keyword evidence="4 13" id="KW-0812">Transmembrane</keyword>